<dbReference type="RefSeq" id="WP_057918183.1">
    <property type="nucleotide sequence ID" value="NZ_CP011129.1"/>
</dbReference>
<keyword evidence="1" id="KW-1133">Transmembrane helix</keyword>
<accession>A0A0S2FBU7</accession>
<protein>
    <recommendedName>
        <fullName evidence="2">DUF6868 domain-containing protein</fullName>
    </recommendedName>
</protein>
<feature type="transmembrane region" description="Helical" evidence="1">
    <location>
        <begin position="52"/>
        <end position="75"/>
    </location>
</feature>
<dbReference type="PATRIC" id="fig|84531.8.peg.2905"/>
<organism evidence="3 4">
    <name type="scientific">Lysobacter antibioticus</name>
    <dbReference type="NCBI Taxonomy" id="84531"/>
    <lineage>
        <taxon>Bacteria</taxon>
        <taxon>Pseudomonadati</taxon>
        <taxon>Pseudomonadota</taxon>
        <taxon>Gammaproteobacteria</taxon>
        <taxon>Lysobacterales</taxon>
        <taxon>Lysobacteraceae</taxon>
        <taxon>Lysobacter</taxon>
    </lineage>
</organism>
<dbReference type="EMBL" id="CP011129">
    <property type="protein sequence ID" value="ALN81023.1"/>
    <property type="molecule type" value="Genomic_DNA"/>
</dbReference>
<keyword evidence="1" id="KW-0472">Membrane</keyword>
<proteinExistence type="predicted"/>
<dbReference type="STRING" id="84531.LA76x_2893"/>
<dbReference type="Pfam" id="PF21742">
    <property type="entry name" value="DUF6868"/>
    <property type="match status" value="1"/>
</dbReference>
<dbReference type="Proteomes" id="UP000060787">
    <property type="component" value="Chromosome"/>
</dbReference>
<feature type="transmembrane region" description="Helical" evidence="1">
    <location>
        <begin position="6"/>
        <end position="31"/>
    </location>
</feature>
<evidence type="ECO:0000313" key="4">
    <source>
        <dbReference type="Proteomes" id="UP000060787"/>
    </source>
</evidence>
<evidence type="ECO:0000256" key="1">
    <source>
        <dbReference type="SAM" id="Phobius"/>
    </source>
</evidence>
<dbReference type="KEGG" id="lab:LA76x_2893"/>
<dbReference type="AlphaFoldDB" id="A0A0S2FBU7"/>
<gene>
    <name evidence="3" type="ORF">LA76x_2893</name>
</gene>
<keyword evidence="4" id="KW-1185">Reference proteome</keyword>
<keyword evidence="1" id="KW-0812">Transmembrane</keyword>
<reference evidence="3 4" key="1">
    <citation type="journal article" date="2015" name="BMC Genomics">
        <title>Comparative genomics and metabolic profiling of the genus Lysobacter.</title>
        <authorList>
            <person name="de Bruijn I."/>
            <person name="Cheng X."/>
            <person name="de Jager V."/>
            <person name="Exposito R.G."/>
            <person name="Watrous J."/>
            <person name="Patel N."/>
            <person name="Postma J."/>
            <person name="Dorrestein P.C."/>
            <person name="Kobayashi D."/>
            <person name="Raaijmakers J.M."/>
        </authorList>
    </citation>
    <scope>NUCLEOTIDE SEQUENCE [LARGE SCALE GENOMIC DNA]</scope>
    <source>
        <strain evidence="3 4">76</strain>
    </source>
</reference>
<dbReference type="InterPro" id="IPR049220">
    <property type="entry name" value="DUF6868"/>
</dbReference>
<name>A0A0S2FBU7_LYSAN</name>
<evidence type="ECO:0000259" key="2">
    <source>
        <dbReference type="Pfam" id="PF21742"/>
    </source>
</evidence>
<feature type="domain" description="DUF6868" evidence="2">
    <location>
        <begin position="1"/>
        <end position="79"/>
    </location>
</feature>
<sequence length="85" mass="10200">MDTALWPSFLMWCAVFNYGLLLLGFAAFVMFHEPMYRLHSRWFRLSAARFDATAYLLFGLYKIAIWMFLIVPYLVLCFVRYTAYF</sequence>
<evidence type="ECO:0000313" key="3">
    <source>
        <dbReference type="EMBL" id="ALN81023.1"/>
    </source>
</evidence>